<evidence type="ECO:0000313" key="1">
    <source>
        <dbReference type="EMBL" id="KAG6739279.1"/>
    </source>
</evidence>
<gene>
    <name evidence="1" type="ORF">POTOM_056870</name>
</gene>
<organism evidence="1 2">
    <name type="scientific">Populus tomentosa</name>
    <name type="common">Chinese white poplar</name>
    <dbReference type="NCBI Taxonomy" id="118781"/>
    <lineage>
        <taxon>Eukaryota</taxon>
        <taxon>Viridiplantae</taxon>
        <taxon>Streptophyta</taxon>
        <taxon>Embryophyta</taxon>
        <taxon>Tracheophyta</taxon>
        <taxon>Spermatophyta</taxon>
        <taxon>Magnoliopsida</taxon>
        <taxon>eudicotyledons</taxon>
        <taxon>Gunneridae</taxon>
        <taxon>Pentapetalae</taxon>
        <taxon>rosids</taxon>
        <taxon>fabids</taxon>
        <taxon>Malpighiales</taxon>
        <taxon>Salicaceae</taxon>
        <taxon>Saliceae</taxon>
        <taxon>Populus</taxon>
    </lineage>
</organism>
<dbReference type="EMBL" id="JAAWWB010000036">
    <property type="protein sequence ID" value="KAG6739279.1"/>
    <property type="molecule type" value="Genomic_DNA"/>
</dbReference>
<reference evidence="1" key="1">
    <citation type="journal article" date="2020" name="bioRxiv">
        <title>Hybrid origin of Populus tomentosa Carr. identified through genome sequencing and phylogenomic analysis.</title>
        <authorList>
            <person name="An X."/>
            <person name="Gao K."/>
            <person name="Chen Z."/>
            <person name="Li J."/>
            <person name="Yang X."/>
            <person name="Yang X."/>
            <person name="Zhou J."/>
            <person name="Guo T."/>
            <person name="Zhao T."/>
            <person name="Huang S."/>
            <person name="Miao D."/>
            <person name="Khan W.U."/>
            <person name="Rao P."/>
            <person name="Ye M."/>
            <person name="Lei B."/>
            <person name="Liao W."/>
            <person name="Wang J."/>
            <person name="Ji L."/>
            <person name="Li Y."/>
            <person name="Guo B."/>
            <person name="Mustafa N.S."/>
            <person name="Li S."/>
            <person name="Yun Q."/>
            <person name="Keller S.R."/>
            <person name="Mao J."/>
            <person name="Zhang R."/>
            <person name="Strauss S.H."/>
        </authorList>
    </citation>
    <scope>NUCLEOTIDE SEQUENCE</scope>
    <source>
        <strain evidence="1">GM15</strain>
        <tissue evidence="1">Leaf</tissue>
    </source>
</reference>
<evidence type="ECO:0000313" key="2">
    <source>
        <dbReference type="Proteomes" id="UP000886885"/>
    </source>
</evidence>
<dbReference type="Proteomes" id="UP000886885">
    <property type="component" value="Chromosome 18D"/>
</dbReference>
<comment type="caution">
    <text evidence="1">The sequence shown here is derived from an EMBL/GenBank/DDBJ whole genome shotgun (WGS) entry which is preliminary data.</text>
</comment>
<dbReference type="OrthoDB" id="5061070at2759"/>
<protein>
    <submittedName>
        <fullName evidence="1">Uncharacterized protein</fullName>
    </submittedName>
</protein>
<keyword evidence="2" id="KW-1185">Reference proteome</keyword>
<name>A0A8X8C168_POPTO</name>
<sequence>MSWHRSPRQNYGRAPSPFTMPRLFQKLKDMTTSHPWCPLPHWSVAARATVVVDSFRQSWVVWVVHTLDGFMGGGSPFSTTVPSGRVGSAHDSVYSSNDEFKQNAGMRFYGGALYHHAMAEFCFVAGGINCPQITGEEIVNACGVEDIHDGTNYSRYP</sequence>
<accession>A0A8X8C168</accession>
<dbReference type="AlphaFoldDB" id="A0A8X8C168"/>
<proteinExistence type="predicted"/>